<evidence type="ECO:0000313" key="2">
    <source>
        <dbReference type="Proteomes" id="UP001221898"/>
    </source>
</evidence>
<reference evidence="1" key="1">
    <citation type="journal article" date="2023" name="Science">
        <title>Genome structures resolve the early diversification of teleost fishes.</title>
        <authorList>
            <person name="Parey E."/>
            <person name="Louis A."/>
            <person name="Montfort J."/>
            <person name="Bouchez O."/>
            <person name="Roques C."/>
            <person name="Iampietro C."/>
            <person name="Lluch J."/>
            <person name="Castinel A."/>
            <person name="Donnadieu C."/>
            <person name="Desvignes T."/>
            <person name="Floi Bucao C."/>
            <person name="Jouanno E."/>
            <person name="Wen M."/>
            <person name="Mejri S."/>
            <person name="Dirks R."/>
            <person name="Jansen H."/>
            <person name="Henkel C."/>
            <person name="Chen W.J."/>
            <person name="Zahm M."/>
            <person name="Cabau C."/>
            <person name="Klopp C."/>
            <person name="Thompson A.W."/>
            <person name="Robinson-Rechavi M."/>
            <person name="Braasch I."/>
            <person name="Lecointre G."/>
            <person name="Bobe J."/>
            <person name="Postlethwait J.H."/>
            <person name="Berthelot C."/>
            <person name="Roest Crollius H."/>
            <person name="Guiguen Y."/>
        </authorList>
    </citation>
    <scope>NUCLEOTIDE SEQUENCE</scope>
    <source>
        <strain evidence="1">NC1722</strain>
    </source>
</reference>
<dbReference type="AlphaFoldDB" id="A0AAD7TC97"/>
<protein>
    <submittedName>
        <fullName evidence="1">Uncharacterized protein</fullName>
    </submittedName>
</protein>
<keyword evidence="2" id="KW-1185">Reference proteome</keyword>
<gene>
    <name evidence="1" type="ORF">AAFF_G00138570</name>
</gene>
<evidence type="ECO:0000313" key="1">
    <source>
        <dbReference type="EMBL" id="KAJ8418148.1"/>
    </source>
</evidence>
<dbReference type="EMBL" id="JAINUG010000002">
    <property type="protein sequence ID" value="KAJ8418148.1"/>
    <property type="molecule type" value="Genomic_DNA"/>
</dbReference>
<name>A0AAD7TC97_9TELE</name>
<accession>A0AAD7TC97</accession>
<comment type="caution">
    <text evidence="1">The sequence shown here is derived from an EMBL/GenBank/DDBJ whole genome shotgun (WGS) entry which is preliminary data.</text>
</comment>
<organism evidence="1 2">
    <name type="scientific">Aldrovandia affinis</name>
    <dbReference type="NCBI Taxonomy" id="143900"/>
    <lineage>
        <taxon>Eukaryota</taxon>
        <taxon>Metazoa</taxon>
        <taxon>Chordata</taxon>
        <taxon>Craniata</taxon>
        <taxon>Vertebrata</taxon>
        <taxon>Euteleostomi</taxon>
        <taxon>Actinopterygii</taxon>
        <taxon>Neopterygii</taxon>
        <taxon>Teleostei</taxon>
        <taxon>Notacanthiformes</taxon>
        <taxon>Halosauridae</taxon>
        <taxon>Aldrovandia</taxon>
    </lineage>
</organism>
<dbReference type="Proteomes" id="UP001221898">
    <property type="component" value="Unassembled WGS sequence"/>
</dbReference>
<proteinExistence type="predicted"/>
<sequence length="71" mass="8000">MPLLLGCLSEKQDGTHSVVISWPSSCWRNGVRRPAQRDGSWTSRGSLPVGRMSQINKAAAHPRWHLLPRRI</sequence>